<dbReference type="EMBL" id="MFGX01000051">
    <property type="protein sequence ID" value="OGF55669.1"/>
    <property type="molecule type" value="Genomic_DNA"/>
</dbReference>
<comment type="subcellular location">
    <subcellularLocation>
        <location evidence="1">Cell membrane</location>
    </subcellularLocation>
</comment>
<evidence type="ECO:0000256" key="2">
    <source>
        <dbReference type="ARBA" id="ARBA00005417"/>
    </source>
</evidence>
<feature type="domain" description="ABC transporter" evidence="9">
    <location>
        <begin position="4"/>
        <end position="229"/>
    </location>
</feature>
<evidence type="ECO:0000256" key="1">
    <source>
        <dbReference type="ARBA" id="ARBA00004236"/>
    </source>
</evidence>
<keyword evidence="8" id="KW-0472">Membrane</keyword>
<dbReference type="GO" id="GO:0005886">
    <property type="term" value="C:plasma membrane"/>
    <property type="evidence" value="ECO:0007669"/>
    <property type="project" value="UniProtKB-SubCell"/>
</dbReference>
<evidence type="ECO:0000256" key="4">
    <source>
        <dbReference type="ARBA" id="ARBA00022475"/>
    </source>
</evidence>
<dbReference type="InterPro" id="IPR050763">
    <property type="entry name" value="ABC_transporter_ATP-binding"/>
</dbReference>
<dbReference type="GO" id="GO:0016887">
    <property type="term" value="F:ATP hydrolysis activity"/>
    <property type="evidence" value="ECO:0007669"/>
    <property type="project" value="InterPro"/>
</dbReference>
<comment type="similarity">
    <text evidence="2">Belongs to the ABC transporter superfamily.</text>
</comment>
<dbReference type="PANTHER" id="PTHR42711">
    <property type="entry name" value="ABC TRANSPORTER ATP-BINDING PROTEIN"/>
    <property type="match status" value="1"/>
</dbReference>
<dbReference type="InterPro" id="IPR003593">
    <property type="entry name" value="AAA+_ATPase"/>
</dbReference>
<reference evidence="10 11" key="1">
    <citation type="journal article" date="2016" name="Nat. Commun.">
        <title>Thousands of microbial genomes shed light on interconnected biogeochemical processes in an aquifer system.</title>
        <authorList>
            <person name="Anantharaman K."/>
            <person name="Brown C.T."/>
            <person name="Hug L.A."/>
            <person name="Sharon I."/>
            <person name="Castelle C.J."/>
            <person name="Probst A.J."/>
            <person name="Thomas B.C."/>
            <person name="Singh A."/>
            <person name="Wilkins M.J."/>
            <person name="Karaoz U."/>
            <person name="Brodie E.L."/>
            <person name="Williams K.H."/>
            <person name="Hubbard S.S."/>
            <person name="Banfield J.F."/>
        </authorList>
    </citation>
    <scope>NUCLEOTIDE SEQUENCE [LARGE SCALE GENOMIC DNA]</scope>
    <source>
        <strain evidence="11">RBG_16_55_9</strain>
    </source>
</reference>
<gene>
    <name evidence="10" type="ORF">A2Z21_01570</name>
</gene>
<proteinExistence type="inferred from homology"/>
<evidence type="ECO:0000313" key="11">
    <source>
        <dbReference type="Proteomes" id="UP000179157"/>
    </source>
</evidence>
<organism evidence="10 11">
    <name type="scientific">Fraserbacteria sp. (strain RBG_16_55_9)</name>
    <dbReference type="NCBI Taxonomy" id="1817864"/>
    <lineage>
        <taxon>Bacteria</taxon>
        <taxon>Candidatus Fraseribacteriota</taxon>
    </lineage>
</organism>
<evidence type="ECO:0000256" key="3">
    <source>
        <dbReference type="ARBA" id="ARBA00022448"/>
    </source>
</evidence>
<dbReference type="PROSITE" id="PS50893">
    <property type="entry name" value="ABC_TRANSPORTER_2"/>
    <property type="match status" value="1"/>
</dbReference>
<evidence type="ECO:0000256" key="6">
    <source>
        <dbReference type="ARBA" id="ARBA00022840"/>
    </source>
</evidence>
<dbReference type="InterPro" id="IPR017871">
    <property type="entry name" value="ABC_transporter-like_CS"/>
</dbReference>
<dbReference type="STRING" id="1817864.A2Z21_01570"/>
<evidence type="ECO:0000259" key="9">
    <source>
        <dbReference type="PROSITE" id="PS50893"/>
    </source>
</evidence>
<keyword evidence="7" id="KW-1278">Translocase</keyword>
<name>A0A1F5UWX1_FRAXR</name>
<dbReference type="PANTHER" id="PTHR42711:SF5">
    <property type="entry name" value="ABC TRANSPORTER ATP-BINDING PROTEIN NATA"/>
    <property type="match status" value="1"/>
</dbReference>
<dbReference type="Pfam" id="PF00005">
    <property type="entry name" value="ABC_tran"/>
    <property type="match status" value="1"/>
</dbReference>
<accession>A0A1F5UWX1</accession>
<dbReference type="SMART" id="SM00382">
    <property type="entry name" value="AAA"/>
    <property type="match status" value="1"/>
</dbReference>
<protein>
    <recommendedName>
        <fullName evidence="9">ABC transporter domain-containing protein</fullName>
    </recommendedName>
</protein>
<dbReference type="GO" id="GO:0005524">
    <property type="term" value="F:ATP binding"/>
    <property type="evidence" value="ECO:0007669"/>
    <property type="project" value="UniProtKB-KW"/>
</dbReference>
<dbReference type="AlphaFoldDB" id="A0A1F5UWX1"/>
<dbReference type="InterPro" id="IPR003439">
    <property type="entry name" value="ABC_transporter-like_ATP-bd"/>
</dbReference>
<dbReference type="Proteomes" id="UP000179157">
    <property type="component" value="Unassembled WGS sequence"/>
</dbReference>
<comment type="caution">
    <text evidence="10">The sequence shown here is derived from an EMBL/GenBank/DDBJ whole genome shotgun (WGS) entry which is preliminary data.</text>
</comment>
<evidence type="ECO:0000256" key="5">
    <source>
        <dbReference type="ARBA" id="ARBA00022741"/>
    </source>
</evidence>
<dbReference type="SUPFAM" id="SSF52540">
    <property type="entry name" value="P-loop containing nucleoside triphosphate hydrolases"/>
    <property type="match status" value="1"/>
</dbReference>
<dbReference type="InterPro" id="IPR027417">
    <property type="entry name" value="P-loop_NTPase"/>
</dbReference>
<keyword evidence="4" id="KW-1003">Cell membrane</keyword>
<dbReference type="PROSITE" id="PS00211">
    <property type="entry name" value="ABC_TRANSPORTER_1"/>
    <property type="match status" value="1"/>
</dbReference>
<evidence type="ECO:0000256" key="7">
    <source>
        <dbReference type="ARBA" id="ARBA00022967"/>
    </source>
</evidence>
<evidence type="ECO:0000256" key="8">
    <source>
        <dbReference type="ARBA" id="ARBA00023136"/>
    </source>
</evidence>
<sequence length="307" mass="34015">MSVIKVDHLTKKFGDLVAVHDISFEVEQGEIFGMLGPNGAGKTTTLEIIEGLQEPTSGRTWVLELDSHSESEKVKQRIGIQLQASAYFDFLTLAEILDLFASFYGTKVDADQMLSIVGLLDKKNSLVKQLSGGQKQRFSIVASLVNDPEVVFLDEPTTGLDPQARRHLWDFIREINAKGKTIILTTHYMEEAQLLCDRVAIIDLGVIVALDTPTNLVHSLKSSYRIHVITTQAVPVSVFQGVQGALSVQEISDHVPKYQLRVTKALESLPSLLKVIEAEKIPLEDIEVLPANLEDVFLELTGKELRD</sequence>
<dbReference type="FunFam" id="3.40.50.300:FF:000589">
    <property type="entry name" value="ABC transporter, ATP-binding subunit"/>
    <property type="match status" value="1"/>
</dbReference>
<keyword evidence="6" id="KW-0067">ATP-binding</keyword>
<keyword evidence="5" id="KW-0547">Nucleotide-binding</keyword>
<dbReference type="Gene3D" id="3.40.50.300">
    <property type="entry name" value="P-loop containing nucleotide triphosphate hydrolases"/>
    <property type="match status" value="1"/>
</dbReference>
<keyword evidence="3" id="KW-0813">Transport</keyword>
<evidence type="ECO:0000313" key="10">
    <source>
        <dbReference type="EMBL" id="OGF55669.1"/>
    </source>
</evidence>